<dbReference type="InterPro" id="IPR037365">
    <property type="entry name" value="Slowmo/Ups"/>
</dbReference>
<dbReference type="PANTHER" id="PTHR11158">
    <property type="entry name" value="MSF1/PX19 RELATED"/>
    <property type="match status" value="1"/>
</dbReference>
<comment type="caution">
    <text evidence="2">The sequence shown here is derived from an EMBL/GenBank/DDBJ whole genome shotgun (WGS) entry which is preliminary data.</text>
</comment>
<sequence length="192" mass="21929">MKVFSNSETFDYSWEEVSTANWRKYCPWNEKSTHVIAVDTLSRHVDAETGILRTERLITCKQSAPKWLASLMGGTDVSHVFETSYVDPESKKVTMVSQNLTWSNILSCQEKVVYQPLSATKTQFVQEAKVTALCGGWQKVKNAVEEATVCRFSENARLGKEGFETVLEMSRRVFSEEKLKQKKQTERETVTL</sequence>
<gene>
    <name evidence="2" type="primary">UPS2</name>
    <name evidence="2" type="ORF">LSUB1_G004702</name>
</gene>
<dbReference type="InterPro" id="IPR006797">
    <property type="entry name" value="PRELI/MSF1_dom"/>
</dbReference>
<dbReference type="EMBL" id="QGMJ01000566">
    <property type="protein sequence ID" value="TVY35073.1"/>
    <property type="molecule type" value="Genomic_DNA"/>
</dbReference>
<accession>A0A8H8RIF1</accession>
<evidence type="ECO:0000313" key="3">
    <source>
        <dbReference type="Proteomes" id="UP000462212"/>
    </source>
</evidence>
<dbReference type="GO" id="GO:0005758">
    <property type="term" value="C:mitochondrial intermembrane space"/>
    <property type="evidence" value="ECO:0007669"/>
    <property type="project" value="InterPro"/>
</dbReference>
<name>A0A8H8RIF1_9HELO</name>
<dbReference type="Pfam" id="PF04707">
    <property type="entry name" value="PRELI"/>
    <property type="match status" value="1"/>
</dbReference>
<proteinExistence type="predicted"/>
<dbReference type="AlphaFoldDB" id="A0A8H8RIF1"/>
<evidence type="ECO:0000259" key="1">
    <source>
        <dbReference type="PROSITE" id="PS50904"/>
    </source>
</evidence>
<evidence type="ECO:0000313" key="2">
    <source>
        <dbReference type="EMBL" id="TVY35073.1"/>
    </source>
</evidence>
<feature type="domain" description="PRELI/MSF1" evidence="1">
    <location>
        <begin position="1"/>
        <end position="175"/>
    </location>
</feature>
<organism evidence="2 3">
    <name type="scientific">Lachnellula subtilissima</name>
    <dbReference type="NCBI Taxonomy" id="602034"/>
    <lineage>
        <taxon>Eukaryota</taxon>
        <taxon>Fungi</taxon>
        <taxon>Dikarya</taxon>
        <taxon>Ascomycota</taxon>
        <taxon>Pezizomycotina</taxon>
        <taxon>Leotiomycetes</taxon>
        <taxon>Helotiales</taxon>
        <taxon>Lachnaceae</taxon>
        <taxon>Lachnellula</taxon>
    </lineage>
</organism>
<keyword evidence="3" id="KW-1185">Reference proteome</keyword>
<protein>
    <submittedName>
        <fullName evidence="2">Protein UPS2, mitochondrial</fullName>
    </submittedName>
</protein>
<reference evidence="2 3" key="1">
    <citation type="submission" date="2018-05" db="EMBL/GenBank/DDBJ databases">
        <title>Genome sequencing and assembly of the regulated plant pathogen Lachnellula willkommii and related sister species for the development of diagnostic species identification markers.</title>
        <authorList>
            <person name="Giroux E."/>
            <person name="Bilodeau G."/>
        </authorList>
    </citation>
    <scope>NUCLEOTIDE SEQUENCE [LARGE SCALE GENOMIC DNA]</scope>
    <source>
        <strain evidence="2 3">CBS 197.66</strain>
    </source>
</reference>
<dbReference type="PROSITE" id="PS50904">
    <property type="entry name" value="PRELI_MSF1"/>
    <property type="match status" value="1"/>
</dbReference>
<dbReference type="OrthoDB" id="407630at2759"/>
<dbReference type="Proteomes" id="UP000462212">
    <property type="component" value="Unassembled WGS sequence"/>
</dbReference>